<reference evidence="2 3" key="1">
    <citation type="submission" date="2016-03" db="EMBL/GenBank/DDBJ databases">
        <title>EvidentialGene: Evidence-directed Construction of Genes on Genomes.</title>
        <authorList>
            <person name="Gilbert D.G."/>
            <person name="Choi J.-H."/>
            <person name="Mockaitis K."/>
            <person name="Colbourne J."/>
            <person name="Pfrender M."/>
        </authorList>
    </citation>
    <scope>NUCLEOTIDE SEQUENCE [LARGE SCALE GENOMIC DNA]</scope>
    <source>
        <strain evidence="2 3">Xinb3</strain>
        <tissue evidence="2">Complete organism</tissue>
    </source>
</reference>
<protein>
    <submittedName>
        <fullName evidence="2">Uncharacterized protein</fullName>
    </submittedName>
</protein>
<keyword evidence="3" id="KW-1185">Reference proteome</keyword>
<feature type="compositionally biased region" description="Polar residues" evidence="1">
    <location>
        <begin position="74"/>
        <end position="84"/>
    </location>
</feature>
<evidence type="ECO:0000256" key="1">
    <source>
        <dbReference type="SAM" id="MobiDB-lite"/>
    </source>
</evidence>
<dbReference type="Proteomes" id="UP000076858">
    <property type="component" value="Unassembled WGS sequence"/>
</dbReference>
<dbReference type="EMBL" id="LRGB01018899">
    <property type="protein sequence ID" value="KZR98017.1"/>
    <property type="molecule type" value="Genomic_DNA"/>
</dbReference>
<comment type="caution">
    <text evidence="2">The sequence shown here is derived from an EMBL/GenBank/DDBJ whole genome shotgun (WGS) entry which is preliminary data.</text>
</comment>
<gene>
    <name evidence="2" type="ORF">APZ42_006777</name>
</gene>
<sequence length="90" mass="10031">YTTNELGCLHEYIKHKKHDAREGARYWPKLSLKLAYDSKTYGDTLVSTATPGLTVFLVRRPAYVTVTPTDGHKGQSQGPSGHPNNTERDS</sequence>
<proteinExistence type="predicted"/>
<evidence type="ECO:0000313" key="3">
    <source>
        <dbReference type="Proteomes" id="UP000076858"/>
    </source>
</evidence>
<accession>A0A164FPS7</accession>
<feature type="non-terminal residue" evidence="2">
    <location>
        <position position="1"/>
    </location>
</feature>
<organism evidence="2 3">
    <name type="scientific">Daphnia magna</name>
    <dbReference type="NCBI Taxonomy" id="35525"/>
    <lineage>
        <taxon>Eukaryota</taxon>
        <taxon>Metazoa</taxon>
        <taxon>Ecdysozoa</taxon>
        <taxon>Arthropoda</taxon>
        <taxon>Crustacea</taxon>
        <taxon>Branchiopoda</taxon>
        <taxon>Diplostraca</taxon>
        <taxon>Cladocera</taxon>
        <taxon>Anomopoda</taxon>
        <taxon>Daphniidae</taxon>
        <taxon>Daphnia</taxon>
    </lineage>
</organism>
<name>A0A164FPS7_9CRUS</name>
<feature type="region of interest" description="Disordered" evidence="1">
    <location>
        <begin position="66"/>
        <end position="90"/>
    </location>
</feature>
<evidence type="ECO:0000313" key="2">
    <source>
        <dbReference type="EMBL" id="KZR98017.1"/>
    </source>
</evidence>
<dbReference type="AlphaFoldDB" id="A0A164FPS7"/>